<protein>
    <submittedName>
        <fullName evidence="1">Uncharacterized protein</fullName>
    </submittedName>
</protein>
<dbReference type="AlphaFoldDB" id="A0A9X1XDW9"/>
<reference evidence="1" key="1">
    <citation type="submission" date="2021-09" db="EMBL/GenBank/DDBJ databases">
        <title>Genome analysis of Fictibacillus sp. KIGAM418 isolated from marine sediment.</title>
        <authorList>
            <person name="Seo M.-J."/>
            <person name="Cho E.-S."/>
            <person name="Hwang C.Y."/>
        </authorList>
    </citation>
    <scope>NUCLEOTIDE SEQUENCE</scope>
    <source>
        <strain evidence="1">KIGAM418</strain>
    </source>
</reference>
<keyword evidence="2" id="KW-1185">Reference proteome</keyword>
<dbReference type="EMBL" id="JAIWJX010000002">
    <property type="protein sequence ID" value="MCK6259009.1"/>
    <property type="molecule type" value="Genomic_DNA"/>
</dbReference>
<dbReference type="Proteomes" id="UP001139011">
    <property type="component" value="Unassembled WGS sequence"/>
</dbReference>
<organism evidence="1 2">
    <name type="scientific">Fictibacillus marinisediminis</name>
    <dbReference type="NCBI Taxonomy" id="2878389"/>
    <lineage>
        <taxon>Bacteria</taxon>
        <taxon>Bacillati</taxon>
        <taxon>Bacillota</taxon>
        <taxon>Bacilli</taxon>
        <taxon>Bacillales</taxon>
        <taxon>Fictibacillaceae</taxon>
        <taxon>Fictibacillus</taxon>
    </lineage>
</organism>
<proteinExistence type="predicted"/>
<name>A0A9X1XDW9_9BACL</name>
<evidence type="ECO:0000313" key="2">
    <source>
        <dbReference type="Proteomes" id="UP001139011"/>
    </source>
</evidence>
<dbReference type="RefSeq" id="WP_248254229.1">
    <property type="nucleotide sequence ID" value="NZ_JAIWJX010000002.1"/>
</dbReference>
<evidence type="ECO:0000313" key="1">
    <source>
        <dbReference type="EMBL" id="MCK6259009.1"/>
    </source>
</evidence>
<sequence length="163" mass="19145">MGDRVRDEVYNTLSNASYQPKMEKRLKIPLKDGEQVWKVIAKDKYIQHDDYTGFDATIYKKETKTKHGQEELIIAYRGTEPNRWYGNGRLRGKQMGIRRIMEQTNSWRSGQSQKVFQMELQDYFGKYTRKFNEMETISDNIKKAKHATENSLTLLLVSRGPKG</sequence>
<gene>
    <name evidence="1" type="ORF">LCY76_20770</name>
</gene>
<accession>A0A9X1XDW9</accession>
<comment type="caution">
    <text evidence="1">The sequence shown here is derived from an EMBL/GenBank/DDBJ whole genome shotgun (WGS) entry which is preliminary data.</text>
</comment>